<comment type="similarity">
    <text evidence="1">Belongs to the peptidase S1 family.</text>
</comment>
<accession>A0A4R4P157</accession>
<dbReference type="InterPro" id="IPR050430">
    <property type="entry name" value="Peptidase_S1"/>
</dbReference>
<gene>
    <name evidence="5" type="ORF">E1284_14040</name>
</gene>
<sequence length="263" mass="27273">MALHSRRPLLTAVLGAALAALGAAVALPLAPAPASAVVGGAPASSAAYPWLAAVGSPIFFVRPSGQFCGGVLIKPDRVLTAGHCVALFRAVPGLLTATFGRDELTGGRGETVAVKSLRIHPEYRETSFKDETVLHHDVAVLTLERPVHRPTAVLGTPGRARTGTILGWGFTSENDLVNTRLRAAGVPLRSDAACRRAYGGSFDPSDMVCAGSDTTDSCQFDSGGPLLVRGRVAALTSWGYGCAKPGYPGVYTRVESLPSASRP</sequence>
<dbReference type="EMBL" id="SMJW01000058">
    <property type="protein sequence ID" value="TDC15971.1"/>
    <property type="molecule type" value="Genomic_DNA"/>
</dbReference>
<dbReference type="PROSITE" id="PS00134">
    <property type="entry name" value="TRYPSIN_HIS"/>
    <property type="match status" value="1"/>
</dbReference>
<dbReference type="PANTHER" id="PTHR24276">
    <property type="entry name" value="POLYSERASE-RELATED"/>
    <property type="match status" value="1"/>
</dbReference>
<feature type="chain" id="PRO_5020781682" evidence="3">
    <location>
        <begin position="37"/>
        <end position="263"/>
    </location>
</feature>
<evidence type="ECO:0000256" key="3">
    <source>
        <dbReference type="SAM" id="SignalP"/>
    </source>
</evidence>
<keyword evidence="3" id="KW-0732">Signal</keyword>
<dbReference type="InterPro" id="IPR043504">
    <property type="entry name" value="Peptidase_S1_PA_chymotrypsin"/>
</dbReference>
<comment type="caution">
    <text evidence="5">The sequence shown here is derived from an EMBL/GenBank/DDBJ whole genome shotgun (WGS) entry which is preliminary data.</text>
</comment>
<dbReference type="InterPro" id="IPR001314">
    <property type="entry name" value="Peptidase_S1A"/>
</dbReference>
<organism evidence="5 6">
    <name type="scientific">Actinomadura bangladeshensis</name>
    <dbReference type="NCBI Taxonomy" id="453573"/>
    <lineage>
        <taxon>Bacteria</taxon>
        <taxon>Bacillati</taxon>
        <taxon>Actinomycetota</taxon>
        <taxon>Actinomycetes</taxon>
        <taxon>Streptosporangiales</taxon>
        <taxon>Thermomonosporaceae</taxon>
        <taxon>Actinomadura</taxon>
    </lineage>
</organism>
<protein>
    <submittedName>
        <fullName evidence="5">Serine protease</fullName>
    </submittedName>
</protein>
<dbReference type="InterPro" id="IPR018114">
    <property type="entry name" value="TRYPSIN_HIS"/>
</dbReference>
<dbReference type="CDD" id="cd00190">
    <property type="entry name" value="Tryp_SPc"/>
    <property type="match status" value="1"/>
</dbReference>
<dbReference type="InterPro" id="IPR006311">
    <property type="entry name" value="TAT_signal"/>
</dbReference>
<dbReference type="Pfam" id="PF00089">
    <property type="entry name" value="Trypsin"/>
    <property type="match status" value="1"/>
</dbReference>
<dbReference type="InterPro" id="IPR009003">
    <property type="entry name" value="Peptidase_S1_PA"/>
</dbReference>
<evidence type="ECO:0000256" key="2">
    <source>
        <dbReference type="ARBA" id="ARBA00023157"/>
    </source>
</evidence>
<feature type="signal peptide" evidence="3">
    <location>
        <begin position="1"/>
        <end position="36"/>
    </location>
</feature>
<keyword evidence="5" id="KW-0645">Protease</keyword>
<keyword evidence="6" id="KW-1185">Reference proteome</keyword>
<dbReference type="GO" id="GO:0004252">
    <property type="term" value="F:serine-type endopeptidase activity"/>
    <property type="evidence" value="ECO:0007669"/>
    <property type="project" value="InterPro"/>
</dbReference>
<evidence type="ECO:0000259" key="4">
    <source>
        <dbReference type="PROSITE" id="PS50240"/>
    </source>
</evidence>
<dbReference type="PROSITE" id="PS50240">
    <property type="entry name" value="TRYPSIN_DOM"/>
    <property type="match status" value="1"/>
</dbReference>
<dbReference type="PROSITE" id="PS51318">
    <property type="entry name" value="TAT"/>
    <property type="match status" value="1"/>
</dbReference>
<dbReference type="SMART" id="SM00020">
    <property type="entry name" value="Tryp_SPc"/>
    <property type="match status" value="1"/>
</dbReference>
<keyword evidence="5" id="KW-0378">Hydrolase</keyword>
<feature type="domain" description="Peptidase S1" evidence="4">
    <location>
        <begin position="37"/>
        <end position="263"/>
    </location>
</feature>
<dbReference type="InterPro" id="IPR001254">
    <property type="entry name" value="Trypsin_dom"/>
</dbReference>
<proteinExistence type="inferred from homology"/>
<dbReference type="AlphaFoldDB" id="A0A4R4P157"/>
<dbReference type="SUPFAM" id="SSF50494">
    <property type="entry name" value="Trypsin-like serine proteases"/>
    <property type="match status" value="1"/>
</dbReference>
<dbReference type="Proteomes" id="UP000295431">
    <property type="component" value="Unassembled WGS sequence"/>
</dbReference>
<dbReference type="RefSeq" id="WP_131939510.1">
    <property type="nucleotide sequence ID" value="NZ_BAAAMX010000015.1"/>
</dbReference>
<evidence type="ECO:0000313" key="5">
    <source>
        <dbReference type="EMBL" id="TDC15971.1"/>
    </source>
</evidence>
<reference evidence="5 6" key="1">
    <citation type="submission" date="2019-03" db="EMBL/GenBank/DDBJ databases">
        <title>Draft genome sequences of novel Actinobacteria.</title>
        <authorList>
            <person name="Sahin N."/>
            <person name="Ay H."/>
            <person name="Saygin H."/>
        </authorList>
    </citation>
    <scope>NUCLEOTIDE SEQUENCE [LARGE SCALE GENOMIC DNA]</scope>
    <source>
        <strain evidence="5 6">DSM 45347</strain>
    </source>
</reference>
<keyword evidence="2" id="KW-1015">Disulfide bond</keyword>
<dbReference type="PANTHER" id="PTHR24276:SF98">
    <property type="entry name" value="FI18310P1-RELATED"/>
    <property type="match status" value="1"/>
</dbReference>
<dbReference type="OrthoDB" id="3657335at2"/>
<evidence type="ECO:0000313" key="6">
    <source>
        <dbReference type="Proteomes" id="UP000295431"/>
    </source>
</evidence>
<dbReference type="GO" id="GO:0006508">
    <property type="term" value="P:proteolysis"/>
    <property type="evidence" value="ECO:0007669"/>
    <property type="project" value="UniProtKB-KW"/>
</dbReference>
<dbReference type="Gene3D" id="2.40.10.10">
    <property type="entry name" value="Trypsin-like serine proteases"/>
    <property type="match status" value="1"/>
</dbReference>
<name>A0A4R4P157_9ACTN</name>
<evidence type="ECO:0000256" key="1">
    <source>
        <dbReference type="ARBA" id="ARBA00007664"/>
    </source>
</evidence>
<dbReference type="PRINTS" id="PR00722">
    <property type="entry name" value="CHYMOTRYPSIN"/>
</dbReference>